<keyword evidence="1" id="KW-0812">Transmembrane</keyword>
<comment type="caution">
    <text evidence="2">The sequence shown here is derived from an EMBL/GenBank/DDBJ whole genome shotgun (WGS) entry which is preliminary data.</text>
</comment>
<accession>A0ABT3GS89</accession>
<dbReference type="Proteomes" id="UP001320876">
    <property type="component" value="Unassembled WGS sequence"/>
</dbReference>
<evidence type="ECO:0000256" key="1">
    <source>
        <dbReference type="SAM" id="Phobius"/>
    </source>
</evidence>
<name>A0ABT3GS89_9BACT</name>
<keyword evidence="1" id="KW-1133">Transmembrane helix</keyword>
<reference evidence="2 3" key="1">
    <citation type="submission" date="2022-10" db="EMBL/GenBank/DDBJ databases">
        <title>Luteolibacter arcticus strain CCTCC AB 2014275, whole genome shotgun sequencing project.</title>
        <authorList>
            <person name="Zhao G."/>
            <person name="Shen L."/>
        </authorList>
    </citation>
    <scope>NUCLEOTIDE SEQUENCE [LARGE SCALE GENOMIC DNA]</scope>
    <source>
        <strain evidence="2 3">CCTCC AB 2014275</strain>
    </source>
</reference>
<feature type="transmembrane region" description="Helical" evidence="1">
    <location>
        <begin position="100"/>
        <end position="116"/>
    </location>
</feature>
<keyword evidence="3" id="KW-1185">Reference proteome</keyword>
<feature type="transmembrane region" description="Helical" evidence="1">
    <location>
        <begin position="12"/>
        <end position="30"/>
    </location>
</feature>
<gene>
    <name evidence="2" type="ORF">OKA05_27850</name>
</gene>
<protein>
    <recommendedName>
        <fullName evidence="4">DUF3592 domain-containing protein</fullName>
    </recommendedName>
</protein>
<dbReference type="EMBL" id="JAPDDT010000025">
    <property type="protein sequence ID" value="MCW1926397.1"/>
    <property type="molecule type" value="Genomic_DNA"/>
</dbReference>
<sequence length="134" mass="15246">MTPRPLHRRVSFWLGLFIACFLGWAWWHSYRYCPGAGVAFAGAQISAARQDGATFVFTPPDQGMARHWIDVEPRASCPDLEDALSTAEGLDVRWMRLPDPLVFLTYLALWTAALAWRQRRLRQSPKHPLSGHQA</sequence>
<proteinExistence type="predicted"/>
<dbReference type="RefSeq" id="WP_264490505.1">
    <property type="nucleotide sequence ID" value="NZ_JAPDDT010000025.1"/>
</dbReference>
<keyword evidence="1" id="KW-0472">Membrane</keyword>
<evidence type="ECO:0008006" key="4">
    <source>
        <dbReference type="Google" id="ProtNLM"/>
    </source>
</evidence>
<evidence type="ECO:0000313" key="3">
    <source>
        <dbReference type="Proteomes" id="UP001320876"/>
    </source>
</evidence>
<dbReference type="PROSITE" id="PS51257">
    <property type="entry name" value="PROKAR_LIPOPROTEIN"/>
    <property type="match status" value="1"/>
</dbReference>
<evidence type="ECO:0000313" key="2">
    <source>
        <dbReference type="EMBL" id="MCW1926397.1"/>
    </source>
</evidence>
<organism evidence="2 3">
    <name type="scientific">Luteolibacter arcticus</name>
    <dbReference type="NCBI Taxonomy" id="1581411"/>
    <lineage>
        <taxon>Bacteria</taxon>
        <taxon>Pseudomonadati</taxon>
        <taxon>Verrucomicrobiota</taxon>
        <taxon>Verrucomicrobiia</taxon>
        <taxon>Verrucomicrobiales</taxon>
        <taxon>Verrucomicrobiaceae</taxon>
        <taxon>Luteolibacter</taxon>
    </lineage>
</organism>